<name>A0AAV9EK76_ACOCL</name>
<evidence type="ECO:0000256" key="6">
    <source>
        <dbReference type="ARBA" id="ARBA00023033"/>
    </source>
</evidence>
<evidence type="ECO:0000256" key="1">
    <source>
        <dbReference type="ARBA" id="ARBA00010617"/>
    </source>
</evidence>
<dbReference type="GO" id="GO:0020037">
    <property type="term" value="F:heme binding"/>
    <property type="evidence" value="ECO:0007669"/>
    <property type="project" value="InterPro"/>
</dbReference>
<feature type="binding site" description="axial binding residue" evidence="7">
    <location>
        <position position="340"/>
    </location>
    <ligand>
        <name>heme</name>
        <dbReference type="ChEBI" id="CHEBI:30413"/>
    </ligand>
    <ligandPart>
        <name>Fe</name>
        <dbReference type="ChEBI" id="CHEBI:18248"/>
    </ligandPart>
</feature>
<keyword evidence="5 7" id="KW-0408">Iron</keyword>
<dbReference type="GO" id="GO:0016705">
    <property type="term" value="F:oxidoreductase activity, acting on paired donors, with incorporation or reduction of molecular oxygen"/>
    <property type="evidence" value="ECO:0007669"/>
    <property type="project" value="InterPro"/>
</dbReference>
<dbReference type="InterPro" id="IPR001128">
    <property type="entry name" value="Cyt_P450"/>
</dbReference>
<dbReference type="InterPro" id="IPR036396">
    <property type="entry name" value="Cyt_P450_sf"/>
</dbReference>
<accession>A0AAV9EK76</accession>
<dbReference type="GO" id="GO:0016125">
    <property type="term" value="P:sterol metabolic process"/>
    <property type="evidence" value="ECO:0007669"/>
    <property type="project" value="TreeGrafter"/>
</dbReference>
<dbReference type="PANTHER" id="PTHR24286:SF384">
    <property type="entry name" value="P450, PUTATIVE (EUROFUNG)-RELATED"/>
    <property type="match status" value="1"/>
</dbReference>
<keyword evidence="9" id="KW-1185">Reference proteome</keyword>
<proteinExistence type="inferred from homology"/>
<comment type="cofactor">
    <cofactor evidence="7">
        <name>heme</name>
        <dbReference type="ChEBI" id="CHEBI:30413"/>
    </cofactor>
</comment>
<dbReference type="PANTHER" id="PTHR24286">
    <property type="entry name" value="CYTOCHROME P450 26"/>
    <property type="match status" value="1"/>
</dbReference>
<evidence type="ECO:0008006" key="10">
    <source>
        <dbReference type="Google" id="ProtNLM"/>
    </source>
</evidence>
<evidence type="ECO:0000313" key="9">
    <source>
        <dbReference type="Proteomes" id="UP001180020"/>
    </source>
</evidence>
<keyword evidence="6" id="KW-0503">Monooxygenase</keyword>
<gene>
    <name evidence="8" type="ORF">QJS10_CPA06g02280</name>
</gene>
<evidence type="ECO:0000256" key="5">
    <source>
        <dbReference type="ARBA" id="ARBA00023004"/>
    </source>
</evidence>
<evidence type="ECO:0000313" key="8">
    <source>
        <dbReference type="EMBL" id="KAK1313344.1"/>
    </source>
</evidence>
<protein>
    <recommendedName>
        <fullName evidence="10">Cytochrome P450</fullName>
    </recommendedName>
</protein>
<keyword evidence="2 7" id="KW-0349">Heme</keyword>
<dbReference type="SUPFAM" id="SSF48264">
    <property type="entry name" value="Cytochrome P450"/>
    <property type="match status" value="1"/>
</dbReference>
<reference evidence="8" key="2">
    <citation type="submission" date="2023-06" db="EMBL/GenBank/DDBJ databases">
        <authorList>
            <person name="Ma L."/>
            <person name="Liu K.-W."/>
            <person name="Li Z."/>
            <person name="Hsiao Y.-Y."/>
            <person name="Qi Y."/>
            <person name="Fu T."/>
            <person name="Tang G."/>
            <person name="Zhang D."/>
            <person name="Sun W.-H."/>
            <person name="Liu D.-K."/>
            <person name="Li Y."/>
            <person name="Chen G.-Z."/>
            <person name="Liu X.-D."/>
            <person name="Liao X.-Y."/>
            <person name="Jiang Y.-T."/>
            <person name="Yu X."/>
            <person name="Hao Y."/>
            <person name="Huang J."/>
            <person name="Zhao X.-W."/>
            <person name="Ke S."/>
            <person name="Chen Y.-Y."/>
            <person name="Wu W.-L."/>
            <person name="Hsu J.-L."/>
            <person name="Lin Y.-F."/>
            <person name="Huang M.-D."/>
            <person name="Li C.-Y."/>
            <person name="Huang L."/>
            <person name="Wang Z.-W."/>
            <person name="Zhao X."/>
            <person name="Zhong W.-Y."/>
            <person name="Peng D.-H."/>
            <person name="Ahmad S."/>
            <person name="Lan S."/>
            <person name="Zhang J.-S."/>
            <person name="Tsai W.-C."/>
            <person name="Van De Peer Y."/>
            <person name="Liu Z.-J."/>
        </authorList>
    </citation>
    <scope>NUCLEOTIDE SEQUENCE</scope>
    <source>
        <strain evidence="8">CP</strain>
        <tissue evidence="8">Leaves</tissue>
    </source>
</reference>
<organism evidence="8 9">
    <name type="scientific">Acorus calamus</name>
    <name type="common">Sweet flag</name>
    <dbReference type="NCBI Taxonomy" id="4465"/>
    <lineage>
        <taxon>Eukaryota</taxon>
        <taxon>Viridiplantae</taxon>
        <taxon>Streptophyta</taxon>
        <taxon>Embryophyta</taxon>
        <taxon>Tracheophyta</taxon>
        <taxon>Spermatophyta</taxon>
        <taxon>Magnoliopsida</taxon>
        <taxon>Liliopsida</taxon>
        <taxon>Acoraceae</taxon>
        <taxon>Acorus</taxon>
    </lineage>
</organism>
<dbReference type="AlphaFoldDB" id="A0AAV9EK76"/>
<dbReference type="GO" id="GO:0004497">
    <property type="term" value="F:monooxygenase activity"/>
    <property type="evidence" value="ECO:0007669"/>
    <property type="project" value="UniProtKB-KW"/>
</dbReference>
<evidence type="ECO:0000256" key="2">
    <source>
        <dbReference type="ARBA" id="ARBA00022617"/>
    </source>
</evidence>
<dbReference type="PRINTS" id="PR00463">
    <property type="entry name" value="EP450I"/>
</dbReference>
<dbReference type="Gene3D" id="1.10.630.10">
    <property type="entry name" value="Cytochrome P450"/>
    <property type="match status" value="1"/>
</dbReference>
<dbReference type="InterPro" id="IPR002401">
    <property type="entry name" value="Cyt_P450_E_grp-I"/>
</dbReference>
<dbReference type="EMBL" id="JAUJYO010000006">
    <property type="protein sequence ID" value="KAK1313344.1"/>
    <property type="molecule type" value="Genomic_DNA"/>
</dbReference>
<dbReference type="Proteomes" id="UP001180020">
    <property type="component" value="Unassembled WGS sequence"/>
</dbReference>
<keyword evidence="3 7" id="KW-0479">Metal-binding</keyword>
<dbReference type="PRINTS" id="PR00385">
    <property type="entry name" value="P450"/>
</dbReference>
<keyword evidence="4" id="KW-0560">Oxidoreductase</keyword>
<comment type="caution">
    <text evidence="8">The sequence shown here is derived from an EMBL/GenBank/DDBJ whole genome shotgun (WGS) entry which is preliminary data.</text>
</comment>
<evidence type="ECO:0000256" key="7">
    <source>
        <dbReference type="PIRSR" id="PIRSR602401-1"/>
    </source>
</evidence>
<dbReference type="GO" id="GO:0005506">
    <property type="term" value="F:iron ion binding"/>
    <property type="evidence" value="ECO:0007669"/>
    <property type="project" value="InterPro"/>
</dbReference>
<dbReference type="CDD" id="cd11043">
    <property type="entry name" value="CYP90-like"/>
    <property type="match status" value="1"/>
</dbReference>
<sequence length="393" mass="44894">MRSAKIEEFVKERMAKHDKNVFKTSVWGQKTTFCGRDGHRFLFSSEGNLVVSWWPPIMQRIFPTSLINTVGDDARLTRRLLSVYPLIKDYTFALTCALFAGIRDGEQTSRLGERFYVLLKGMGQLPVNLPGTRYYKAVKAGDAIKEELLRVVRGRREEVEVGGDDGEVEEDLLSYLVITGDEMGRRMTEEEIVDNVLLLLHAGHDTTSCTLTLVLKHLANEPEIYDKVLEENREIAKAKAPGKDLDWEDIQKMKYSWNVVSEVLRLWAPVQGTFRKAITDFTFAGFTIPKGYKLFWTAFSTHLDETYFPEPRKFDPSRFEGDKGPVPHTYVPFGGGPRMCQGKELARLVILVFLHNVIMKNRWESVFPDEKIVTDPLPTPSEGLPIHIHPHSF</sequence>
<dbReference type="Pfam" id="PF00067">
    <property type="entry name" value="p450"/>
    <property type="match status" value="1"/>
</dbReference>
<comment type="similarity">
    <text evidence="1">Belongs to the cytochrome P450 family.</text>
</comment>
<reference evidence="8" key="1">
    <citation type="journal article" date="2023" name="Nat. Commun.">
        <title>Diploid and tetraploid genomes of Acorus and the evolution of monocots.</title>
        <authorList>
            <person name="Ma L."/>
            <person name="Liu K.W."/>
            <person name="Li Z."/>
            <person name="Hsiao Y.Y."/>
            <person name="Qi Y."/>
            <person name="Fu T."/>
            <person name="Tang G.D."/>
            <person name="Zhang D."/>
            <person name="Sun W.H."/>
            <person name="Liu D.K."/>
            <person name="Li Y."/>
            <person name="Chen G.Z."/>
            <person name="Liu X.D."/>
            <person name="Liao X.Y."/>
            <person name="Jiang Y.T."/>
            <person name="Yu X."/>
            <person name="Hao Y."/>
            <person name="Huang J."/>
            <person name="Zhao X.W."/>
            <person name="Ke S."/>
            <person name="Chen Y.Y."/>
            <person name="Wu W.L."/>
            <person name="Hsu J.L."/>
            <person name="Lin Y.F."/>
            <person name="Huang M.D."/>
            <person name="Li C.Y."/>
            <person name="Huang L."/>
            <person name="Wang Z.W."/>
            <person name="Zhao X."/>
            <person name="Zhong W.Y."/>
            <person name="Peng D.H."/>
            <person name="Ahmad S."/>
            <person name="Lan S."/>
            <person name="Zhang J.S."/>
            <person name="Tsai W.C."/>
            <person name="Van de Peer Y."/>
            <person name="Liu Z.J."/>
        </authorList>
    </citation>
    <scope>NUCLEOTIDE SEQUENCE</scope>
    <source>
        <strain evidence="8">CP</strain>
    </source>
</reference>
<evidence type="ECO:0000256" key="4">
    <source>
        <dbReference type="ARBA" id="ARBA00023002"/>
    </source>
</evidence>
<evidence type="ECO:0000256" key="3">
    <source>
        <dbReference type="ARBA" id="ARBA00022723"/>
    </source>
</evidence>